<keyword evidence="3" id="KW-1185">Reference proteome</keyword>
<reference evidence="2 3" key="1">
    <citation type="submission" date="2018-05" db="EMBL/GenBank/DDBJ databases">
        <title>Rhodobacteraceae gen. nov., sp. nov. isolated from sea water.</title>
        <authorList>
            <person name="Ren Y."/>
        </authorList>
    </citation>
    <scope>NUCLEOTIDE SEQUENCE [LARGE SCALE GENOMIC DNA]</scope>
    <source>
        <strain evidence="2 3">TG-679</strain>
    </source>
</reference>
<dbReference type="Gene3D" id="1.10.287.130">
    <property type="match status" value="1"/>
</dbReference>
<dbReference type="Gene3D" id="3.30.565.10">
    <property type="entry name" value="Histidine kinase-like ATPase, C-terminal domain"/>
    <property type="match status" value="1"/>
</dbReference>
<dbReference type="GO" id="GO:0016740">
    <property type="term" value="F:transferase activity"/>
    <property type="evidence" value="ECO:0007669"/>
    <property type="project" value="UniProtKB-KW"/>
</dbReference>
<gene>
    <name evidence="2" type="ORF">DKT77_03105</name>
</gene>
<organism evidence="2 3">
    <name type="scientific">Meridianimarinicoccus roseus</name>
    <dbReference type="NCBI Taxonomy" id="2072018"/>
    <lineage>
        <taxon>Bacteria</taxon>
        <taxon>Pseudomonadati</taxon>
        <taxon>Pseudomonadota</taxon>
        <taxon>Alphaproteobacteria</taxon>
        <taxon>Rhodobacterales</taxon>
        <taxon>Paracoccaceae</taxon>
        <taxon>Meridianimarinicoccus</taxon>
    </lineage>
</organism>
<dbReference type="InterPro" id="IPR018762">
    <property type="entry name" value="ChpT_C"/>
</dbReference>
<dbReference type="RefSeq" id="WP_109810276.1">
    <property type="nucleotide sequence ID" value="NZ_QGKU01000012.1"/>
</dbReference>
<proteinExistence type="predicted"/>
<dbReference type="OrthoDB" id="9803702at2"/>
<feature type="domain" description="Histidine phosphotransferase ChpT C-terminal" evidence="1">
    <location>
        <begin position="79"/>
        <end position="192"/>
    </location>
</feature>
<dbReference type="Proteomes" id="UP000245680">
    <property type="component" value="Unassembled WGS sequence"/>
</dbReference>
<dbReference type="Pfam" id="PF10090">
    <property type="entry name" value="HPTransfase"/>
    <property type="match status" value="1"/>
</dbReference>
<evidence type="ECO:0000259" key="1">
    <source>
        <dbReference type="Pfam" id="PF10090"/>
    </source>
</evidence>
<comment type="caution">
    <text evidence="2">The sequence shown here is derived from an EMBL/GenBank/DDBJ whole genome shotgun (WGS) entry which is preliminary data.</text>
</comment>
<sequence length="203" mass="21659">MRDLSATDLTALLGSRICHDLISPIGAIGNGLELISMTGGPRTPEMALVTESVGKAQARIRYYRVAFGASRHDQSIGTPELVEILTEVHAGSRLQVSWSSTRAVSRASAKLAFLLIMCLESALPHGGRITVRDGADGWEVTGEGPRYRELPDVWPVLENGPLDAALSPDRVQFALARQQAAEMAVVLRVQIGPAGLRINAAPG</sequence>
<evidence type="ECO:0000313" key="2">
    <source>
        <dbReference type="EMBL" id="PWR04047.1"/>
    </source>
</evidence>
<dbReference type="EMBL" id="QGKU01000012">
    <property type="protein sequence ID" value="PWR04047.1"/>
    <property type="molecule type" value="Genomic_DNA"/>
</dbReference>
<keyword evidence="2" id="KW-0808">Transferase</keyword>
<accession>A0A2V2LLV0</accession>
<protein>
    <submittedName>
        <fullName evidence="2">Histidine phosphotransferase</fullName>
    </submittedName>
</protein>
<name>A0A2V2LLV0_9RHOB</name>
<dbReference type="InterPro" id="IPR036890">
    <property type="entry name" value="HATPase_C_sf"/>
</dbReference>
<evidence type="ECO:0000313" key="3">
    <source>
        <dbReference type="Proteomes" id="UP000245680"/>
    </source>
</evidence>
<dbReference type="AlphaFoldDB" id="A0A2V2LLV0"/>